<accession>A0A9W9YBF0</accession>
<organism evidence="2 3">
    <name type="scientific">Desmophyllum pertusum</name>
    <dbReference type="NCBI Taxonomy" id="174260"/>
    <lineage>
        <taxon>Eukaryota</taxon>
        <taxon>Metazoa</taxon>
        <taxon>Cnidaria</taxon>
        <taxon>Anthozoa</taxon>
        <taxon>Hexacorallia</taxon>
        <taxon>Scleractinia</taxon>
        <taxon>Caryophylliina</taxon>
        <taxon>Caryophylliidae</taxon>
        <taxon>Desmophyllum</taxon>
    </lineage>
</organism>
<comment type="caution">
    <text evidence="2">The sequence shown here is derived from an EMBL/GenBank/DDBJ whole genome shotgun (WGS) entry which is preliminary data.</text>
</comment>
<feature type="compositionally biased region" description="Basic and acidic residues" evidence="1">
    <location>
        <begin position="24"/>
        <end position="35"/>
    </location>
</feature>
<evidence type="ECO:0000256" key="1">
    <source>
        <dbReference type="SAM" id="MobiDB-lite"/>
    </source>
</evidence>
<dbReference type="AlphaFoldDB" id="A0A9W9YBF0"/>
<evidence type="ECO:0000313" key="2">
    <source>
        <dbReference type="EMBL" id="KAJ7331199.1"/>
    </source>
</evidence>
<dbReference type="OrthoDB" id="5987761at2759"/>
<feature type="region of interest" description="Disordered" evidence="1">
    <location>
        <begin position="16"/>
        <end position="35"/>
    </location>
</feature>
<sequence length="157" mass="18289">ISVLVEGSSSSHVKSFQNYRKSKGKECKGRVSKSDRAKKRKEDVVINIGLLEWKKDNGGLKPKRGKKLALRTSPLVTYSVLRKDAEERWKNFHSNLYNSKESYRLLYEDGTRALFLPGSQTEIFTLKRYQEEIRKDFKRITLFLCTEHDLMKISRTG</sequence>
<name>A0A9W9YBF0_9CNID</name>
<gene>
    <name evidence="2" type="primary">PTC6_2</name>
    <name evidence="2" type="ORF">OS493_020905</name>
</gene>
<keyword evidence="3" id="KW-1185">Reference proteome</keyword>
<dbReference type="EMBL" id="MU827790">
    <property type="protein sequence ID" value="KAJ7331199.1"/>
    <property type="molecule type" value="Genomic_DNA"/>
</dbReference>
<proteinExistence type="predicted"/>
<reference evidence="2" key="1">
    <citation type="submission" date="2023-01" db="EMBL/GenBank/DDBJ databases">
        <title>Genome assembly of the deep-sea coral Lophelia pertusa.</title>
        <authorList>
            <person name="Herrera S."/>
            <person name="Cordes E."/>
        </authorList>
    </citation>
    <scope>NUCLEOTIDE SEQUENCE</scope>
    <source>
        <strain evidence="2">USNM1676648</strain>
        <tissue evidence="2">Polyp</tissue>
    </source>
</reference>
<evidence type="ECO:0000313" key="3">
    <source>
        <dbReference type="Proteomes" id="UP001163046"/>
    </source>
</evidence>
<feature type="non-terminal residue" evidence="2">
    <location>
        <position position="1"/>
    </location>
</feature>
<protein>
    <submittedName>
        <fullName evidence="2">Protein phosphatase 2C 6</fullName>
    </submittedName>
</protein>
<dbReference type="Proteomes" id="UP001163046">
    <property type="component" value="Unassembled WGS sequence"/>
</dbReference>